<dbReference type="Gene3D" id="3.40.190.290">
    <property type="match status" value="1"/>
</dbReference>
<dbReference type="FunFam" id="1.10.10.10:FF:000001">
    <property type="entry name" value="LysR family transcriptional regulator"/>
    <property type="match status" value="1"/>
</dbReference>
<keyword evidence="2" id="KW-0805">Transcription regulation</keyword>
<dbReference type="GO" id="GO:0003677">
    <property type="term" value="F:DNA binding"/>
    <property type="evidence" value="ECO:0007669"/>
    <property type="project" value="UniProtKB-KW"/>
</dbReference>
<keyword evidence="3" id="KW-0238">DNA-binding</keyword>
<evidence type="ECO:0000256" key="1">
    <source>
        <dbReference type="ARBA" id="ARBA00009437"/>
    </source>
</evidence>
<evidence type="ECO:0000313" key="7">
    <source>
        <dbReference type="Proteomes" id="UP000824225"/>
    </source>
</evidence>
<reference evidence="6" key="1">
    <citation type="journal article" date="2021" name="PeerJ">
        <title>Extensive microbial diversity within the chicken gut microbiome revealed by metagenomics and culture.</title>
        <authorList>
            <person name="Gilroy R."/>
            <person name="Ravi A."/>
            <person name="Getino M."/>
            <person name="Pursley I."/>
            <person name="Horton D.L."/>
            <person name="Alikhan N.F."/>
            <person name="Baker D."/>
            <person name="Gharbi K."/>
            <person name="Hall N."/>
            <person name="Watson M."/>
            <person name="Adriaenssens E.M."/>
            <person name="Foster-Nyarko E."/>
            <person name="Jarju S."/>
            <person name="Secka A."/>
            <person name="Antonio M."/>
            <person name="Oren A."/>
            <person name="Chaudhuri R.R."/>
            <person name="La Ragione R."/>
            <person name="Hildebrand F."/>
            <person name="Pallen M.J."/>
        </authorList>
    </citation>
    <scope>NUCLEOTIDE SEQUENCE</scope>
    <source>
        <strain evidence="6">CHK186-16707</strain>
    </source>
</reference>
<dbReference type="Proteomes" id="UP000824225">
    <property type="component" value="Unassembled WGS sequence"/>
</dbReference>
<dbReference type="PROSITE" id="PS50931">
    <property type="entry name" value="HTH_LYSR"/>
    <property type="match status" value="1"/>
</dbReference>
<comment type="similarity">
    <text evidence="1">Belongs to the LysR transcriptional regulatory family.</text>
</comment>
<keyword evidence="4" id="KW-0804">Transcription</keyword>
<dbReference type="GO" id="GO:0005829">
    <property type="term" value="C:cytosol"/>
    <property type="evidence" value="ECO:0007669"/>
    <property type="project" value="TreeGrafter"/>
</dbReference>
<name>A0A9D2KLH3_9BACT</name>
<dbReference type="Gene3D" id="1.10.10.10">
    <property type="entry name" value="Winged helix-like DNA-binding domain superfamily/Winged helix DNA-binding domain"/>
    <property type="match status" value="1"/>
</dbReference>
<dbReference type="InterPro" id="IPR005119">
    <property type="entry name" value="LysR_subst-bd"/>
</dbReference>
<evidence type="ECO:0000256" key="2">
    <source>
        <dbReference type="ARBA" id="ARBA00023015"/>
    </source>
</evidence>
<evidence type="ECO:0000313" key="6">
    <source>
        <dbReference type="EMBL" id="HJA07817.1"/>
    </source>
</evidence>
<evidence type="ECO:0000256" key="4">
    <source>
        <dbReference type="ARBA" id="ARBA00023163"/>
    </source>
</evidence>
<evidence type="ECO:0000259" key="5">
    <source>
        <dbReference type="PROSITE" id="PS50931"/>
    </source>
</evidence>
<evidence type="ECO:0000256" key="3">
    <source>
        <dbReference type="ARBA" id="ARBA00023125"/>
    </source>
</evidence>
<dbReference type="CDD" id="cd05466">
    <property type="entry name" value="PBP2_LTTR_substrate"/>
    <property type="match status" value="1"/>
</dbReference>
<dbReference type="SUPFAM" id="SSF53850">
    <property type="entry name" value="Periplasmic binding protein-like II"/>
    <property type="match status" value="1"/>
</dbReference>
<protein>
    <submittedName>
        <fullName evidence="6">LysR family transcriptional regulator</fullName>
    </submittedName>
</protein>
<dbReference type="AlphaFoldDB" id="A0A9D2KLH3"/>
<organism evidence="6 7">
    <name type="scientific">Candidatus Mailhella merdigallinarum</name>
    <dbReference type="NCBI Taxonomy" id="2838658"/>
    <lineage>
        <taxon>Bacteria</taxon>
        <taxon>Pseudomonadati</taxon>
        <taxon>Thermodesulfobacteriota</taxon>
        <taxon>Desulfovibrionia</taxon>
        <taxon>Desulfovibrionales</taxon>
        <taxon>Desulfovibrionaceae</taxon>
        <taxon>Mailhella</taxon>
    </lineage>
</organism>
<dbReference type="InterPro" id="IPR036388">
    <property type="entry name" value="WH-like_DNA-bd_sf"/>
</dbReference>
<feature type="domain" description="HTH lysR-type" evidence="5">
    <location>
        <begin position="2"/>
        <end position="60"/>
    </location>
</feature>
<sequence length="284" mass="31631">MMLNRNLEIFLKVAEHGSITRVAKTLHITQPAVSNAISKLEAELNVKLFFRDKRNGLILTDVGQKILLLAKQMEDLDNRIAQTAYRENHFVEGRLRIAALTSLVSTILSKALKAYRAVFPGVTVEIKEGSPNDIFRMVEEHSVDFAVSCSPFGKFDSIVLRHDRMAAMLPKEYPGVSEVDLTAPPDLLIINKSAYETILDHVRQPISTEQFLQVQMAETAINMVLDGIGIGILSEYTMETLASGYQKYPVTPEIAFDIGIFANNLNELTPASQEFVNMINAAFT</sequence>
<dbReference type="Pfam" id="PF00126">
    <property type="entry name" value="HTH_1"/>
    <property type="match status" value="1"/>
</dbReference>
<dbReference type="InterPro" id="IPR000847">
    <property type="entry name" value="LysR_HTH_N"/>
</dbReference>
<dbReference type="Pfam" id="PF03466">
    <property type="entry name" value="LysR_substrate"/>
    <property type="match status" value="1"/>
</dbReference>
<dbReference type="SUPFAM" id="SSF46785">
    <property type="entry name" value="Winged helix' DNA-binding domain"/>
    <property type="match status" value="1"/>
</dbReference>
<dbReference type="PANTHER" id="PTHR30419:SF24">
    <property type="entry name" value="HTH-TYPE TRANSCRIPTIONAL REGULATOR CZCR"/>
    <property type="match status" value="1"/>
</dbReference>
<dbReference type="PANTHER" id="PTHR30419">
    <property type="entry name" value="HTH-TYPE TRANSCRIPTIONAL REGULATOR YBHD"/>
    <property type="match status" value="1"/>
</dbReference>
<comment type="caution">
    <text evidence="6">The sequence shown here is derived from an EMBL/GenBank/DDBJ whole genome shotgun (WGS) entry which is preliminary data.</text>
</comment>
<dbReference type="PRINTS" id="PR00039">
    <property type="entry name" value="HTHLYSR"/>
</dbReference>
<dbReference type="InterPro" id="IPR036390">
    <property type="entry name" value="WH_DNA-bd_sf"/>
</dbReference>
<dbReference type="GO" id="GO:0003700">
    <property type="term" value="F:DNA-binding transcription factor activity"/>
    <property type="evidence" value="ECO:0007669"/>
    <property type="project" value="InterPro"/>
</dbReference>
<accession>A0A9D2KLH3</accession>
<dbReference type="InterPro" id="IPR050950">
    <property type="entry name" value="HTH-type_LysR_regulators"/>
</dbReference>
<proteinExistence type="inferred from homology"/>
<reference evidence="6" key="2">
    <citation type="submission" date="2021-04" db="EMBL/GenBank/DDBJ databases">
        <authorList>
            <person name="Gilroy R."/>
        </authorList>
    </citation>
    <scope>NUCLEOTIDE SEQUENCE</scope>
    <source>
        <strain evidence="6">CHK186-16707</strain>
    </source>
</reference>
<gene>
    <name evidence="6" type="ORF">H9962_01300</name>
</gene>
<dbReference type="EMBL" id="DXAN01000003">
    <property type="protein sequence ID" value="HJA07817.1"/>
    <property type="molecule type" value="Genomic_DNA"/>
</dbReference>